<reference evidence="2" key="1">
    <citation type="submission" date="2018-02" db="EMBL/GenBank/DDBJ databases">
        <title>Rhizophora mucronata_Transcriptome.</title>
        <authorList>
            <person name="Meera S.P."/>
            <person name="Sreeshan A."/>
            <person name="Augustine A."/>
        </authorList>
    </citation>
    <scope>NUCLEOTIDE SEQUENCE</scope>
    <source>
        <tissue evidence="2">Leaf</tissue>
    </source>
</reference>
<evidence type="ECO:0000256" key="1">
    <source>
        <dbReference type="SAM" id="Phobius"/>
    </source>
</evidence>
<feature type="transmembrane region" description="Helical" evidence="1">
    <location>
        <begin position="21"/>
        <end position="41"/>
    </location>
</feature>
<protein>
    <submittedName>
        <fullName evidence="2">Uncharacterized protein</fullName>
    </submittedName>
</protein>
<evidence type="ECO:0000313" key="2">
    <source>
        <dbReference type="EMBL" id="MBX71477.1"/>
    </source>
</evidence>
<organism evidence="2">
    <name type="scientific">Rhizophora mucronata</name>
    <name type="common">Asiatic mangrove</name>
    <dbReference type="NCBI Taxonomy" id="61149"/>
    <lineage>
        <taxon>Eukaryota</taxon>
        <taxon>Viridiplantae</taxon>
        <taxon>Streptophyta</taxon>
        <taxon>Embryophyta</taxon>
        <taxon>Tracheophyta</taxon>
        <taxon>Spermatophyta</taxon>
        <taxon>Magnoliopsida</taxon>
        <taxon>eudicotyledons</taxon>
        <taxon>Gunneridae</taxon>
        <taxon>Pentapetalae</taxon>
        <taxon>rosids</taxon>
        <taxon>fabids</taxon>
        <taxon>Malpighiales</taxon>
        <taxon>Rhizophoraceae</taxon>
        <taxon>Rhizophora</taxon>
    </lineage>
</organism>
<keyword evidence="1" id="KW-0472">Membrane</keyword>
<proteinExistence type="predicted"/>
<sequence>MHMRWQLITHSVLHWITSQNLVYFHLGLIKVIPTSFFYLFFIPNMLVLKMVGTMDKMNLANSSKFLQ</sequence>
<dbReference type="EMBL" id="GGEC01090993">
    <property type="protein sequence ID" value="MBX71477.1"/>
    <property type="molecule type" value="Transcribed_RNA"/>
</dbReference>
<keyword evidence="1" id="KW-1133">Transmembrane helix</keyword>
<name>A0A2P2QX00_RHIMU</name>
<accession>A0A2P2QX00</accession>
<dbReference type="AlphaFoldDB" id="A0A2P2QX00"/>
<keyword evidence="1" id="KW-0812">Transmembrane</keyword>